<proteinExistence type="predicted"/>
<evidence type="ECO:0000256" key="1">
    <source>
        <dbReference type="SAM" id="Phobius"/>
    </source>
</evidence>
<protein>
    <submittedName>
        <fullName evidence="2">Uncharacterized protein</fullName>
    </submittedName>
</protein>
<dbReference type="EMBL" id="VSSQ01000014">
    <property type="protein sequence ID" value="MPL61344.1"/>
    <property type="molecule type" value="Genomic_DNA"/>
</dbReference>
<sequence>METLKMLLRTALFLGGVTVVFVAYTVCVALVERHFSPKYAKGQEPAASAAASAAPDREARARALLDSGQLVKEQFTLEVQSHVPPLRVDRTAGLLAGVAHQSGR</sequence>
<name>A0A644T3E1_9ZZZZ</name>
<keyword evidence="1" id="KW-0472">Membrane</keyword>
<organism evidence="2">
    <name type="scientific">bioreactor metagenome</name>
    <dbReference type="NCBI Taxonomy" id="1076179"/>
    <lineage>
        <taxon>unclassified sequences</taxon>
        <taxon>metagenomes</taxon>
        <taxon>ecological metagenomes</taxon>
    </lineage>
</organism>
<reference evidence="2" key="1">
    <citation type="submission" date="2019-08" db="EMBL/GenBank/DDBJ databases">
        <authorList>
            <person name="Kucharzyk K."/>
            <person name="Murdoch R.W."/>
            <person name="Higgins S."/>
            <person name="Loffler F."/>
        </authorList>
    </citation>
    <scope>NUCLEOTIDE SEQUENCE</scope>
</reference>
<dbReference type="AlphaFoldDB" id="A0A644T3E1"/>
<accession>A0A644T3E1</accession>
<feature type="transmembrane region" description="Helical" evidence="1">
    <location>
        <begin position="6"/>
        <end position="31"/>
    </location>
</feature>
<gene>
    <name evidence="2" type="ORF">SDC9_06914</name>
</gene>
<keyword evidence="1" id="KW-0812">Transmembrane</keyword>
<comment type="caution">
    <text evidence="2">The sequence shown here is derived from an EMBL/GenBank/DDBJ whole genome shotgun (WGS) entry which is preliminary data.</text>
</comment>
<evidence type="ECO:0000313" key="2">
    <source>
        <dbReference type="EMBL" id="MPL61344.1"/>
    </source>
</evidence>
<keyword evidence="1" id="KW-1133">Transmembrane helix</keyword>